<dbReference type="STRING" id="500633.CLOHIR_00033"/>
<dbReference type="PANTHER" id="PTHR43116">
    <property type="entry name" value="PEPTIDE CHAIN RELEASE FACTOR 2"/>
    <property type="match status" value="1"/>
</dbReference>
<evidence type="ECO:0000313" key="8">
    <source>
        <dbReference type="EMBL" id="EEA86262.1"/>
    </source>
</evidence>
<dbReference type="OrthoDB" id="9806673at2"/>
<dbReference type="Pfam" id="PF03462">
    <property type="entry name" value="PCRF"/>
    <property type="match status" value="1"/>
</dbReference>
<evidence type="ECO:0000256" key="3">
    <source>
        <dbReference type="ARBA" id="ARBA00019192"/>
    </source>
</evidence>
<comment type="caution">
    <text evidence="8">The sequence shown here is derived from an EMBL/GenBank/DDBJ whole genome shotgun (WGS) entry which is preliminary data.</text>
</comment>
<accession>B6FVY4</accession>
<comment type="subcellular location">
    <subcellularLocation>
        <location evidence="6">Cytoplasm</location>
    </subcellularLocation>
</comment>
<organism evidence="8 9">
    <name type="scientific">Peptacetobacter hiranonis (strain DSM 13275 / JCM 10541 / KCTC 15199 / TO-931)</name>
    <name type="common">Clostridium hiranonis</name>
    <dbReference type="NCBI Taxonomy" id="500633"/>
    <lineage>
        <taxon>Bacteria</taxon>
        <taxon>Bacillati</taxon>
        <taxon>Bacillota</taxon>
        <taxon>Clostridia</taxon>
        <taxon>Peptostreptococcales</taxon>
        <taxon>Peptostreptococcaceae</taxon>
        <taxon>Peptacetobacter</taxon>
    </lineage>
</organism>
<gene>
    <name evidence="6 8" type="primary">prfB</name>
    <name evidence="8" type="ORF">CLOHIR_00033</name>
</gene>
<sequence length="349" mass="40093">MFLFDIERLKEKIIENEQDMERQDFWEDNENAHKVLQENKKLCETVEKFEQLQKNLEDIEVLIELGLEEDDSEDIEKEVSDSINQLKDVIDEMTIQTLLSGEYDKNNAIVSINAGTGGLDAQDWAQMLLRMYIRWAEGRDYKVKLLDLISDPEAGIKTAVMLIQGDNAYGYLKGEKGVHRIVRISPFDPSGKRHTSFASVDVIPELDENIEVEINQSDLKIDTYRASGAGGQHVNTTDSAVRITHLPTGITVQCQNERSQHLNREVAMRMLMAKLIDIKEMEQKEKIEDLQGKYTQITWGSQIRSYVFQPYKMVKDHRTNTETGNVDAVMNGNIDIFINSYLTRKKLSK</sequence>
<dbReference type="InterPro" id="IPR000352">
    <property type="entry name" value="Pep_chain_release_fac_I"/>
</dbReference>
<dbReference type="InterPro" id="IPR004374">
    <property type="entry name" value="PrfB"/>
</dbReference>
<dbReference type="HOGENOM" id="CLU_036856_6_0_9"/>
<feature type="modified residue" description="N5-methylglutamine" evidence="6">
    <location>
        <position position="232"/>
    </location>
</feature>
<evidence type="ECO:0000259" key="7">
    <source>
        <dbReference type="PROSITE" id="PS00745"/>
    </source>
</evidence>
<keyword evidence="9" id="KW-1185">Reference proteome</keyword>
<dbReference type="eggNOG" id="COG1186">
    <property type="taxonomic scope" value="Bacteria"/>
</dbReference>
<protein>
    <recommendedName>
        <fullName evidence="3 6">Peptide chain release factor 2</fullName>
        <shortName evidence="6">RF-2</shortName>
    </recommendedName>
</protein>
<dbReference type="Proteomes" id="UP000003178">
    <property type="component" value="Unassembled WGS sequence"/>
</dbReference>
<evidence type="ECO:0000256" key="1">
    <source>
        <dbReference type="ARBA" id="ARBA00002613"/>
    </source>
</evidence>
<comment type="function">
    <text evidence="1 6">Peptide chain release factor 2 directs the termination of translation in response to the peptide chain termination codons UGA and UAA.</text>
</comment>
<dbReference type="GO" id="GO:0016149">
    <property type="term" value="F:translation release factor activity, codon specific"/>
    <property type="evidence" value="ECO:0007669"/>
    <property type="project" value="UniProtKB-UniRule"/>
</dbReference>
<evidence type="ECO:0000256" key="2">
    <source>
        <dbReference type="ARBA" id="ARBA00010835"/>
    </source>
</evidence>
<reference evidence="8 9" key="1">
    <citation type="submission" date="2008-09" db="EMBL/GenBank/DDBJ databases">
        <authorList>
            <person name="Fulton L."/>
            <person name="Clifton S."/>
            <person name="Fulton B."/>
            <person name="Xu J."/>
            <person name="Minx P."/>
            <person name="Pepin K.H."/>
            <person name="Johnson M."/>
            <person name="Thiruvilangam P."/>
            <person name="Bhonagiri V."/>
            <person name="Nash W.E."/>
            <person name="Mardis E.R."/>
            <person name="Wilson R.K."/>
        </authorList>
    </citation>
    <scope>NUCLEOTIDE SEQUENCE [LARGE SCALE GENOMIC DNA]</scope>
    <source>
        <strain evidence="8 9">DSM 13275</strain>
    </source>
</reference>
<dbReference type="AlphaFoldDB" id="B6FVY4"/>
<reference evidence="8 9" key="2">
    <citation type="submission" date="2008-10" db="EMBL/GenBank/DDBJ databases">
        <title>Draft genome sequence of Clostridium hiranonis (DSM 13275).</title>
        <authorList>
            <person name="Sudarsanam P."/>
            <person name="Ley R."/>
            <person name="Guruge J."/>
            <person name="Turnbaugh P.J."/>
            <person name="Mahowald M."/>
            <person name="Liep D."/>
            <person name="Gordon J."/>
        </authorList>
    </citation>
    <scope>NUCLEOTIDE SEQUENCE [LARGE SCALE GENOMIC DNA]</scope>
    <source>
        <strain evidence="8 9">DSM 13275</strain>
    </source>
</reference>
<comment type="PTM">
    <text evidence="6">Methylated by PrmC. Methylation increases the termination efficiency of RF2.</text>
</comment>
<dbReference type="PROSITE" id="PS00745">
    <property type="entry name" value="RF_PROK_I"/>
    <property type="match status" value="1"/>
</dbReference>
<feature type="domain" description="Prokaryotic-type class I peptide chain release factors" evidence="7">
    <location>
        <begin position="225"/>
        <end position="241"/>
    </location>
</feature>
<dbReference type="HAMAP" id="MF_00094">
    <property type="entry name" value="Rel_fac_2"/>
    <property type="match status" value="1"/>
</dbReference>
<dbReference type="Pfam" id="PF00472">
    <property type="entry name" value="RF-1"/>
    <property type="match status" value="1"/>
</dbReference>
<evidence type="ECO:0000256" key="4">
    <source>
        <dbReference type="ARBA" id="ARBA00022481"/>
    </source>
</evidence>
<proteinExistence type="inferred from homology"/>
<dbReference type="FunFam" id="3.30.160.20:FF:000010">
    <property type="entry name" value="Peptide chain release factor 2"/>
    <property type="match status" value="1"/>
</dbReference>
<dbReference type="InterPro" id="IPR005139">
    <property type="entry name" value="PCRF"/>
</dbReference>
<dbReference type="SUPFAM" id="SSF75620">
    <property type="entry name" value="Release factor"/>
    <property type="match status" value="1"/>
</dbReference>
<dbReference type="GO" id="GO:0005737">
    <property type="term" value="C:cytoplasm"/>
    <property type="evidence" value="ECO:0007669"/>
    <property type="project" value="UniProtKB-SubCell"/>
</dbReference>
<evidence type="ECO:0000256" key="6">
    <source>
        <dbReference type="HAMAP-Rule" id="MF_00094"/>
    </source>
</evidence>
<comment type="similarity">
    <text evidence="2 6">Belongs to the prokaryotic/mitochondrial release factor family.</text>
</comment>
<evidence type="ECO:0000313" key="9">
    <source>
        <dbReference type="Proteomes" id="UP000003178"/>
    </source>
</evidence>
<keyword evidence="4 6" id="KW-0488">Methylation</keyword>
<dbReference type="Gene3D" id="3.30.70.1660">
    <property type="match status" value="1"/>
</dbReference>
<keyword evidence="5 6" id="KW-0648">Protein biosynthesis</keyword>
<dbReference type="Gene3D" id="3.30.160.20">
    <property type="match status" value="1"/>
</dbReference>
<keyword evidence="6" id="KW-0963">Cytoplasm</keyword>
<dbReference type="SMART" id="SM00937">
    <property type="entry name" value="PCRF"/>
    <property type="match status" value="1"/>
</dbReference>
<dbReference type="NCBIfam" id="TIGR00020">
    <property type="entry name" value="prfB"/>
    <property type="match status" value="1"/>
</dbReference>
<dbReference type="InterPro" id="IPR045853">
    <property type="entry name" value="Pep_chain_release_fac_I_sf"/>
</dbReference>
<evidence type="ECO:0000256" key="5">
    <source>
        <dbReference type="ARBA" id="ARBA00022917"/>
    </source>
</evidence>
<dbReference type="EMBL" id="ABWP01000003">
    <property type="protein sequence ID" value="EEA86262.1"/>
    <property type="molecule type" value="Genomic_DNA"/>
</dbReference>
<dbReference type="PANTHER" id="PTHR43116:SF3">
    <property type="entry name" value="CLASS I PEPTIDE CHAIN RELEASE FACTOR"/>
    <property type="match status" value="1"/>
</dbReference>
<dbReference type="Gene3D" id="1.20.58.410">
    <property type="entry name" value="Release factor"/>
    <property type="match status" value="1"/>
</dbReference>
<name>B6FVY4_PEPHT</name>